<name>A0A1H8S5P9_9ACTN</name>
<dbReference type="Proteomes" id="UP000181951">
    <property type="component" value="Unassembled WGS sequence"/>
</dbReference>
<accession>A0A1H8S5P9</accession>
<sequence length="157" mass="17136">MNAAEMPTTQDSAIVEAFGRPMDVLYTQVETGEALPALVRVLELRSWLAMVEDQAVQTRQRIHEARAKAVDLYGTSADDLRFDVAVLEATQRVGLRYAETLGELLQNAPATSPTARRPVSFTHATAHAVATADGALTVRPVRTSERVTEVGAGRHRR</sequence>
<evidence type="ECO:0000313" key="1">
    <source>
        <dbReference type="EMBL" id="SEO73866.1"/>
    </source>
</evidence>
<reference evidence="1 2" key="1">
    <citation type="submission" date="2016-10" db="EMBL/GenBank/DDBJ databases">
        <authorList>
            <person name="de Groot N.N."/>
        </authorList>
    </citation>
    <scope>NUCLEOTIDE SEQUENCE [LARGE SCALE GENOMIC DNA]</scope>
    <source>
        <strain evidence="1 2">CGMCC 4.2026</strain>
    </source>
</reference>
<protein>
    <submittedName>
        <fullName evidence="1">Uncharacterized protein</fullName>
    </submittedName>
</protein>
<proteinExistence type="predicted"/>
<evidence type="ECO:0000313" key="2">
    <source>
        <dbReference type="Proteomes" id="UP000181951"/>
    </source>
</evidence>
<keyword evidence="2" id="KW-1185">Reference proteome</keyword>
<dbReference type="EMBL" id="FODD01000039">
    <property type="protein sequence ID" value="SEO73866.1"/>
    <property type="molecule type" value="Genomic_DNA"/>
</dbReference>
<gene>
    <name evidence="1" type="ORF">SAMN05216267_103959</name>
</gene>
<dbReference type="OrthoDB" id="4287558at2"/>
<dbReference type="AlphaFoldDB" id="A0A1H8S5P9"/>
<dbReference type="STRING" id="310780.SAMN05216267_103959"/>
<dbReference type="RefSeq" id="WP_069463561.1">
    <property type="nucleotide sequence ID" value="NZ_FODD01000039.1"/>
</dbReference>
<organism evidence="1 2">
    <name type="scientific">Actinacidiphila rubida</name>
    <dbReference type="NCBI Taxonomy" id="310780"/>
    <lineage>
        <taxon>Bacteria</taxon>
        <taxon>Bacillati</taxon>
        <taxon>Actinomycetota</taxon>
        <taxon>Actinomycetes</taxon>
        <taxon>Kitasatosporales</taxon>
        <taxon>Streptomycetaceae</taxon>
        <taxon>Actinacidiphila</taxon>
    </lineage>
</organism>